<dbReference type="SUPFAM" id="SSF55060">
    <property type="entry name" value="GHMP Kinase, C-terminal domain"/>
    <property type="match status" value="1"/>
</dbReference>
<proteinExistence type="predicted"/>
<comment type="caution">
    <text evidence="1">The sequence shown here is derived from an EMBL/GenBank/DDBJ whole genome shotgun (WGS) entry which is preliminary data.</text>
</comment>
<dbReference type="EMBL" id="BKCJ011297665">
    <property type="protein sequence ID" value="GFD17076.1"/>
    <property type="molecule type" value="Genomic_DNA"/>
</dbReference>
<dbReference type="InterPro" id="IPR036554">
    <property type="entry name" value="GHMP_kinase_C_sf"/>
</dbReference>
<accession>A0A699U6S5</accession>
<name>A0A699U6S5_TANCI</name>
<organism evidence="1">
    <name type="scientific">Tanacetum cinerariifolium</name>
    <name type="common">Dalmatian daisy</name>
    <name type="synonym">Chrysanthemum cinerariifolium</name>
    <dbReference type="NCBI Taxonomy" id="118510"/>
    <lineage>
        <taxon>Eukaryota</taxon>
        <taxon>Viridiplantae</taxon>
        <taxon>Streptophyta</taxon>
        <taxon>Embryophyta</taxon>
        <taxon>Tracheophyta</taxon>
        <taxon>Spermatophyta</taxon>
        <taxon>Magnoliopsida</taxon>
        <taxon>eudicotyledons</taxon>
        <taxon>Gunneridae</taxon>
        <taxon>Pentapetalae</taxon>
        <taxon>asterids</taxon>
        <taxon>campanulids</taxon>
        <taxon>Asterales</taxon>
        <taxon>Asteraceae</taxon>
        <taxon>Asteroideae</taxon>
        <taxon>Anthemideae</taxon>
        <taxon>Anthemidinae</taxon>
        <taxon>Tanacetum</taxon>
    </lineage>
</organism>
<feature type="non-terminal residue" evidence="1">
    <location>
        <position position="1"/>
    </location>
</feature>
<protein>
    <submittedName>
        <fullName evidence="1">L-arabinokinase-like isoform X1</fullName>
    </submittedName>
</protein>
<sequence>YLCNLTPHRFEAIYSNNLPDAMSGEAFLTKYDHHNDPCHYSYSACGLGSDGTDRLVQLVQEMQHRKPSVSGDGTLYGAKITGGGSGGTICVIGRNCLRSSEQIL</sequence>
<dbReference type="AlphaFoldDB" id="A0A699U6S5"/>
<keyword evidence="1" id="KW-0418">Kinase</keyword>
<dbReference type="GO" id="GO:0016301">
    <property type="term" value="F:kinase activity"/>
    <property type="evidence" value="ECO:0007669"/>
    <property type="project" value="UniProtKB-KW"/>
</dbReference>
<dbReference type="Gene3D" id="3.30.70.890">
    <property type="entry name" value="GHMP kinase, C-terminal domain"/>
    <property type="match status" value="1"/>
</dbReference>
<feature type="non-terminal residue" evidence="1">
    <location>
        <position position="104"/>
    </location>
</feature>
<gene>
    <name evidence="1" type="ORF">Tci_889045</name>
</gene>
<reference evidence="1" key="1">
    <citation type="journal article" date="2019" name="Sci. Rep.">
        <title>Draft genome of Tanacetum cinerariifolium, the natural source of mosquito coil.</title>
        <authorList>
            <person name="Yamashiro T."/>
            <person name="Shiraishi A."/>
            <person name="Satake H."/>
            <person name="Nakayama K."/>
        </authorList>
    </citation>
    <scope>NUCLEOTIDE SEQUENCE</scope>
</reference>
<evidence type="ECO:0000313" key="1">
    <source>
        <dbReference type="EMBL" id="GFD17076.1"/>
    </source>
</evidence>
<keyword evidence="1" id="KW-0808">Transferase</keyword>